<dbReference type="PROSITE" id="PS50157">
    <property type="entry name" value="ZINC_FINGER_C2H2_2"/>
    <property type="match status" value="11"/>
</dbReference>
<feature type="region of interest" description="Disordered" evidence="10">
    <location>
        <begin position="897"/>
        <end position="924"/>
    </location>
</feature>
<dbReference type="Gene3D" id="3.40.1800.20">
    <property type="match status" value="1"/>
</dbReference>
<feature type="region of interest" description="Disordered" evidence="10">
    <location>
        <begin position="431"/>
        <end position="459"/>
    </location>
</feature>
<feature type="domain" description="C2H2-type" evidence="11">
    <location>
        <begin position="597"/>
        <end position="624"/>
    </location>
</feature>
<dbReference type="Gene3D" id="3.30.160.60">
    <property type="entry name" value="Classic Zinc Finger"/>
    <property type="match status" value="5"/>
</dbReference>
<dbReference type="KEGG" id="tpal:117646628"/>
<dbReference type="Proteomes" id="UP000515158">
    <property type="component" value="Unplaced"/>
</dbReference>
<feature type="domain" description="C2H2-type" evidence="11">
    <location>
        <begin position="841"/>
        <end position="868"/>
    </location>
</feature>
<keyword evidence="2 9" id="KW-0479">Metal-binding</keyword>
<evidence type="ECO:0000256" key="8">
    <source>
        <dbReference type="PROSITE-ProRule" id="PRU00042"/>
    </source>
</evidence>
<dbReference type="InParanoid" id="A0A6P8YU64"/>
<dbReference type="PANTHER" id="PTHR24408">
    <property type="entry name" value="ZINC FINGER PROTEIN"/>
    <property type="match status" value="1"/>
</dbReference>
<dbReference type="GO" id="GO:0008270">
    <property type="term" value="F:zinc ion binding"/>
    <property type="evidence" value="ECO:0007669"/>
    <property type="project" value="UniProtKB-UniRule"/>
</dbReference>
<keyword evidence="6" id="KW-0238">DNA-binding</keyword>
<dbReference type="SMART" id="SM00868">
    <property type="entry name" value="zf-AD"/>
    <property type="match status" value="2"/>
</dbReference>
<gene>
    <name evidence="14" type="primary">LOC117646628</name>
</gene>
<feature type="domain" description="C2H2-type" evidence="11">
    <location>
        <begin position="193"/>
        <end position="216"/>
    </location>
</feature>
<feature type="region of interest" description="Disordered" evidence="10">
    <location>
        <begin position="332"/>
        <end position="364"/>
    </location>
</feature>
<evidence type="ECO:0000256" key="10">
    <source>
        <dbReference type="SAM" id="MobiDB-lite"/>
    </source>
</evidence>
<organism evidence="14">
    <name type="scientific">Thrips palmi</name>
    <name type="common">Melon thrips</name>
    <dbReference type="NCBI Taxonomy" id="161013"/>
    <lineage>
        <taxon>Eukaryota</taxon>
        <taxon>Metazoa</taxon>
        <taxon>Ecdysozoa</taxon>
        <taxon>Arthropoda</taxon>
        <taxon>Hexapoda</taxon>
        <taxon>Insecta</taxon>
        <taxon>Pterygota</taxon>
        <taxon>Neoptera</taxon>
        <taxon>Paraneoptera</taxon>
        <taxon>Thysanoptera</taxon>
        <taxon>Terebrantia</taxon>
        <taxon>Thripoidea</taxon>
        <taxon>Thripidae</taxon>
        <taxon>Thrips</taxon>
    </lineage>
</organism>
<dbReference type="PANTHER" id="PTHR24408:SF34">
    <property type="entry name" value="ZINC FINGER PROTEIN 672-RELATED"/>
    <property type="match status" value="1"/>
</dbReference>
<evidence type="ECO:0000256" key="7">
    <source>
        <dbReference type="ARBA" id="ARBA00023242"/>
    </source>
</evidence>
<evidence type="ECO:0000259" key="12">
    <source>
        <dbReference type="PROSITE" id="PS51915"/>
    </source>
</evidence>
<dbReference type="GO" id="GO:0005634">
    <property type="term" value="C:nucleus"/>
    <property type="evidence" value="ECO:0007669"/>
    <property type="project" value="UniProtKB-SubCell"/>
</dbReference>
<dbReference type="InterPro" id="IPR013087">
    <property type="entry name" value="Znf_C2H2_type"/>
</dbReference>
<feature type="domain" description="C2H2-type" evidence="11">
    <location>
        <begin position="870"/>
        <end position="899"/>
    </location>
</feature>
<reference evidence="14" key="1">
    <citation type="submission" date="2025-08" db="UniProtKB">
        <authorList>
            <consortium name="RefSeq"/>
        </authorList>
    </citation>
    <scope>IDENTIFICATION</scope>
    <source>
        <tissue evidence="14">Total insect</tissue>
    </source>
</reference>
<evidence type="ECO:0000256" key="4">
    <source>
        <dbReference type="ARBA" id="ARBA00022771"/>
    </source>
</evidence>
<feature type="domain" description="C2H2-type" evidence="11">
    <location>
        <begin position="728"/>
        <end position="755"/>
    </location>
</feature>
<sequence length="971" mass="109246">MKSVHANPPEKICRLCLSDSGVILPIFEGEVSERFSVPLPQKILSCLAIKVCADDPLPPHICHRCLYEVDRFHEFRETCKRTNTTFNKICNNSSESVPFDVNQVLEIKQELHDESVYHDAISELLSDDEGPDTGSSRIRKRNRCLSLLESVKRVQQAQSAVAANSSHTDWIEQAKTTTPSNTTSGSSHITPQLECRFCAKPFIYENTLLEHEELHAKGVVGEEDSGEPFEHEVLGPVPSPSPTPVITSAPSSTPVAAPAPAPTVPGTLTVHASSSGPVPNLVHDATPDTTPSASSASHPTAITVSNLTPAQSTDAAPAPEPVLASEQVIQTMETHSSTQEPQHQVQQHSVLDQSQETVDHSVSHNSVETVSLTDVTAMLLEGAFEGVRPMSNQTTNLCKYCQEHFSNHDLLKRHERLYCNHKPSLLKLKQSMQQPQLQQIQHQQLQQPQPIPQHSQSTQQSIVEAQLVPETHQLVVHQPQEMQMEQVQQSQHADQQNIFSQKVVVETTAMESTRACKHCRKDFVHRGSLWRHQMFCDANPECDLNRIVAGSKKKPVAAKNFGLRNDPQQQMSQEKIHTSTSVSALRRGGIQTTSGPFKCKFCEKRFLHRGSWWRHQKMFCSVNPEIPTVKAETKVRNLQSAPNFACRYCERTFLHRGSCWHHEQTHTGIREHACRYCSKTFNEKSRLARHERMHLGIKPFSCRQCGKAFCDASNLRNHEQIHGERAAFLCAWCGKSYTRRALLLKHEQVHAGDGEVFSCSSCPRTFPDLDLLNDHHVLCHAQEKKRFHLCQTCGQTFRTQSLLAQHTQQQHPQQHPQPQQVQQLIQESLQQSHQTQEQALHTCNLCSKAFSDASSLQHHELLHNAVPRQYRCHHSACSAVFHQRSQLDSHLLLHEGEKANPMPSSDSSSSGFHPHRPQAHPHAQQLLSTHDMHHPQSLHHELHREGSYVIEEQNLTGQTISVHHLVSQLPQ</sequence>
<keyword evidence="13" id="KW-1185">Reference proteome</keyword>
<feature type="domain" description="C2H2-type" evidence="11">
    <location>
        <begin position="700"/>
        <end position="727"/>
    </location>
</feature>
<dbReference type="GeneID" id="117646628"/>
<evidence type="ECO:0000256" key="6">
    <source>
        <dbReference type="ARBA" id="ARBA00023125"/>
    </source>
</evidence>
<evidence type="ECO:0000256" key="5">
    <source>
        <dbReference type="ARBA" id="ARBA00022833"/>
    </source>
</evidence>
<name>A0A6P8YU64_THRPL</name>
<dbReference type="FunFam" id="3.30.160.60:FF:001004">
    <property type="entry name" value="Zinc finger protein 426"/>
    <property type="match status" value="1"/>
</dbReference>
<dbReference type="PROSITE" id="PS51915">
    <property type="entry name" value="ZAD"/>
    <property type="match status" value="1"/>
</dbReference>
<feature type="compositionally biased region" description="Polar residues" evidence="10">
    <location>
        <begin position="332"/>
        <end position="356"/>
    </location>
</feature>
<feature type="binding site" evidence="9">
    <location>
        <position position="62"/>
    </location>
    <ligand>
        <name>Zn(2+)</name>
        <dbReference type="ChEBI" id="CHEBI:29105"/>
    </ligand>
</feature>
<evidence type="ECO:0000256" key="9">
    <source>
        <dbReference type="PROSITE-ProRule" id="PRU01263"/>
    </source>
</evidence>
<dbReference type="GO" id="GO:0000981">
    <property type="term" value="F:DNA-binding transcription factor activity, RNA polymerase II-specific"/>
    <property type="evidence" value="ECO:0007669"/>
    <property type="project" value="TreeGrafter"/>
</dbReference>
<evidence type="ECO:0000313" key="14">
    <source>
        <dbReference type="RefSeq" id="XP_034243598.1"/>
    </source>
</evidence>
<feature type="compositionally biased region" description="Low complexity" evidence="10">
    <location>
        <begin position="287"/>
        <end position="299"/>
    </location>
</feature>
<evidence type="ECO:0000256" key="2">
    <source>
        <dbReference type="ARBA" id="ARBA00022723"/>
    </source>
</evidence>
<dbReference type="PROSITE" id="PS00028">
    <property type="entry name" value="ZINC_FINGER_C2H2_1"/>
    <property type="match status" value="9"/>
</dbReference>
<comment type="subcellular location">
    <subcellularLocation>
        <location evidence="1">Nucleus</location>
    </subcellularLocation>
</comment>
<dbReference type="InterPro" id="IPR012934">
    <property type="entry name" value="Znf_AD"/>
</dbReference>
<dbReference type="OrthoDB" id="8117402at2759"/>
<dbReference type="InterPro" id="IPR036236">
    <property type="entry name" value="Znf_C2H2_sf"/>
</dbReference>
<feature type="domain" description="C2H2-type" evidence="11">
    <location>
        <begin position="757"/>
        <end position="785"/>
    </location>
</feature>
<feature type="domain" description="C2H2-type" evidence="11">
    <location>
        <begin position="644"/>
        <end position="671"/>
    </location>
</feature>
<keyword evidence="5 9" id="KW-0862">Zinc</keyword>
<dbReference type="SUPFAM" id="SSF57667">
    <property type="entry name" value="beta-beta-alpha zinc fingers"/>
    <property type="match status" value="5"/>
</dbReference>
<dbReference type="SUPFAM" id="SSF57716">
    <property type="entry name" value="Glucocorticoid receptor-like (DNA-binding domain)"/>
    <property type="match status" value="1"/>
</dbReference>
<accession>A0A6P8YU64</accession>
<feature type="domain" description="C2H2-type" evidence="11">
    <location>
        <begin position="396"/>
        <end position="423"/>
    </location>
</feature>
<feature type="binding site" evidence="9">
    <location>
        <position position="16"/>
    </location>
    <ligand>
        <name>Zn(2+)</name>
        <dbReference type="ChEBI" id="CHEBI:29105"/>
    </ligand>
</feature>
<proteinExistence type="predicted"/>
<feature type="region of interest" description="Disordered" evidence="10">
    <location>
        <begin position="804"/>
        <end position="829"/>
    </location>
</feature>
<feature type="domain" description="C2H2-type" evidence="11">
    <location>
        <begin position="672"/>
        <end position="699"/>
    </location>
</feature>
<dbReference type="SMART" id="SM00355">
    <property type="entry name" value="ZnF_C2H2"/>
    <property type="match status" value="12"/>
</dbReference>
<feature type="domain" description="ZAD" evidence="12">
    <location>
        <begin position="11"/>
        <end position="89"/>
    </location>
</feature>
<dbReference type="Pfam" id="PF00096">
    <property type="entry name" value="zf-C2H2"/>
    <property type="match status" value="4"/>
</dbReference>
<evidence type="ECO:0000256" key="3">
    <source>
        <dbReference type="ARBA" id="ARBA00022737"/>
    </source>
</evidence>
<keyword evidence="7" id="KW-0539">Nucleus</keyword>
<protein>
    <submittedName>
        <fullName evidence="14">Zinc finger protein 184-like</fullName>
    </submittedName>
</protein>
<evidence type="ECO:0000256" key="1">
    <source>
        <dbReference type="ARBA" id="ARBA00004123"/>
    </source>
</evidence>
<dbReference type="RefSeq" id="XP_034243598.1">
    <property type="nucleotide sequence ID" value="XM_034387707.1"/>
</dbReference>
<feature type="binding site" evidence="9">
    <location>
        <position position="13"/>
    </location>
    <ligand>
        <name>Zn(2+)</name>
        <dbReference type="ChEBI" id="CHEBI:29105"/>
    </ligand>
</feature>
<dbReference type="AlphaFoldDB" id="A0A6P8YU64"/>
<keyword evidence="3" id="KW-0677">Repeat</keyword>
<keyword evidence="4 8" id="KW-0863">Zinc-finger</keyword>
<feature type="binding site" evidence="9">
    <location>
        <position position="65"/>
    </location>
    <ligand>
        <name>Zn(2+)</name>
        <dbReference type="ChEBI" id="CHEBI:29105"/>
    </ligand>
</feature>
<dbReference type="Pfam" id="PF07776">
    <property type="entry name" value="zf-AD"/>
    <property type="match status" value="1"/>
</dbReference>
<dbReference type="GO" id="GO:0043565">
    <property type="term" value="F:sequence-specific DNA binding"/>
    <property type="evidence" value="ECO:0007669"/>
    <property type="project" value="TreeGrafter"/>
</dbReference>
<evidence type="ECO:0000313" key="13">
    <source>
        <dbReference type="Proteomes" id="UP000515158"/>
    </source>
</evidence>
<evidence type="ECO:0000259" key="11">
    <source>
        <dbReference type="PROSITE" id="PS50157"/>
    </source>
</evidence>
<feature type="domain" description="C2H2-type" evidence="11">
    <location>
        <begin position="788"/>
        <end position="816"/>
    </location>
</feature>
<feature type="region of interest" description="Disordered" evidence="10">
    <location>
        <begin position="272"/>
        <end position="299"/>
    </location>
</feature>